<evidence type="ECO:0000313" key="2">
    <source>
        <dbReference type="EMBL" id="MCS5708106.1"/>
    </source>
</evidence>
<dbReference type="InterPro" id="IPR000831">
    <property type="entry name" value="Trp_repress"/>
</dbReference>
<reference evidence="1" key="1">
    <citation type="submission" date="2015-09" db="EMBL/GenBank/DDBJ databases">
        <title>Draft Genome Sequences of Two Novel Amoeba-resistant Intranuclear Bacteria, Candidatus Berkiella cookevillensis and Candidatus Berkiella aquae.</title>
        <authorList>
            <person name="Mehari Y.T."/>
            <person name="Arivett B.A."/>
            <person name="Farone A.L."/>
            <person name="Gunderson J.H."/>
            <person name="Farone M.B."/>
        </authorList>
    </citation>
    <scope>NUCLEOTIDE SEQUENCE [LARGE SCALE GENOMIC DNA]</scope>
    <source>
        <strain evidence="1">CC99</strain>
    </source>
</reference>
<dbReference type="NCBIfam" id="TIGR02531">
    <property type="entry name" value="yecD_yerC"/>
    <property type="match status" value="1"/>
</dbReference>
<dbReference type="GO" id="GO:0003700">
    <property type="term" value="F:DNA-binding transcription factor activity"/>
    <property type="evidence" value="ECO:0007669"/>
    <property type="project" value="InterPro"/>
</dbReference>
<reference evidence="2" key="2">
    <citation type="journal article" date="2016" name="Genome Announc.">
        <title>Draft Genome Sequences of Two Novel Amoeba-Resistant Intranuclear Bacteria, 'Candidatus Berkiella cookevillensis' and 'Candidatus Berkiella aquae'.</title>
        <authorList>
            <person name="Mehari Y.T."/>
            <person name="Arivett B.A."/>
            <person name="Farone A.L."/>
            <person name="Gunderson J.H."/>
            <person name="Farone M.B."/>
        </authorList>
    </citation>
    <scope>NUCLEOTIDE SEQUENCE</scope>
    <source>
        <strain evidence="2">CC99</strain>
    </source>
</reference>
<dbReference type="Gene3D" id="1.10.1270.10">
    <property type="entry name" value="TrpR-like"/>
    <property type="match status" value="1"/>
</dbReference>
<dbReference type="Proteomes" id="UP000051494">
    <property type="component" value="Unassembled WGS sequence"/>
</dbReference>
<dbReference type="RefSeq" id="WP_057624647.1">
    <property type="nucleotide sequence ID" value="NZ_LKHV02000001.1"/>
</dbReference>
<dbReference type="PANTHER" id="PTHR40080:SF1">
    <property type="entry name" value="TRPR-LIKE PROTEIN YERC_YECD"/>
    <property type="match status" value="1"/>
</dbReference>
<comment type="caution">
    <text evidence="1">The sequence shown here is derived from an EMBL/GenBank/DDBJ whole genome shotgun (WGS) entry which is preliminary data.</text>
</comment>
<accession>A0A0Q9YP63</accession>
<evidence type="ECO:0000313" key="3">
    <source>
        <dbReference type="Proteomes" id="UP000051494"/>
    </source>
</evidence>
<sequence>MKARHTHAHGAENEESEHRLYEAILALRNPEEAKKFFEDLCTPTERLAMADRWRVVEPIQQGIPYRSIAEDTGVSVTTIGRVARCLMLGQGGYNLIYKRIKRKNHVKSKTKNSTAEKRPPE</sequence>
<organism evidence="1">
    <name type="scientific">Candidatus Berkiella cookevillensis</name>
    <dbReference type="NCBI Taxonomy" id="437022"/>
    <lineage>
        <taxon>Bacteria</taxon>
        <taxon>Pseudomonadati</taxon>
        <taxon>Pseudomonadota</taxon>
        <taxon>Gammaproteobacteria</taxon>
        <taxon>Candidatus Berkiellales</taxon>
        <taxon>Candidatus Berkiellaceae</taxon>
        <taxon>Candidatus Berkiella</taxon>
    </lineage>
</organism>
<dbReference type="InterPro" id="IPR013368">
    <property type="entry name" value="YecD_YerC"/>
</dbReference>
<reference evidence="2" key="3">
    <citation type="submission" date="2021-06" db="EMBL/GenBank/DDBJ databases">
        <title>Genomic Description and Analysis of Intracellular Bacteria, Candidatus Berkiella cookevillensis and Candidatus Berkiella aquae.</title>
        <authorList>
            <person name="Kidane D.T."/>
            <person name="Mehari Y.T."/>
            <person name="Rice F.C."/>
            <person name="Arivett B.A."/>
            <person name="Farone A.L."/>
            <person name="Berk S.G."/>
            <person name="Farone M.B."/>
        </authorList>
    </citation>
    <scope>NUCLEOTIDE SEQUENCE</scope>
    <source>
        <strain evidence="2">CC99</strain>
    </source>
</reference>
<dbReference type="EMBL" id="LKHV02000001">
    <property type="protein sequence ID" value="MCS5708106.1"/>
    <property type="molecule type" value="Genomic_DNA"/>
</dbReference>
<dbReference type="InterPro" id="IPR038116">
    <property type="entry name" value="TrpR-like_sf"/>
</dbReference>
<dbReference type="GO" id="GO:0043565">
    <property type="term" value="F:sequence-specific DNA binding"/>
    <property type="evidence" value="ECO:0007669"/>
    <property type="project" value="InterPro"/>
</dbReference>
<protein>
    <submittedName>
        <fullName evidence="2">Transposase</fullName>
    </submittedName>
    <submittedName>
        <fullName evidence="1">Trp operon repressor</fullName>
    </submittedName>
</protein>
<name>A0A0Q9YP63_9GAMM</name>
<dbReference type="STRING" id="437022.CC99x_01555"/>
<dbReference type="AlphaFoldDB" id="A0A0Q9YP63"/>
<dbReference type="SUPFAM" id="SSF48295">
    <property type="entry name" value="TrpR-like"/>
    <property type="match status" value="1"/>
</dbReference>
<dbReference type="InterPro" id="IPR010921">
    <property type="entry name" value="Trp_repressor/repl_initiator"/>
</dbReference>
<gene>
    <name evidence="1" type="primary">trpR_2</name>
    <name evidence="2" type="ORF">CC99x_004230</name>
    <name evidence="1" type="ORF">CC99x_01555</name>
</gene>
<dbReference type="EMBL" id="LKHV01000007">
    <property type="protein sequence ID" value="KRG18343.1"/>
    <property type="molecule type" value="Genomic_DNA"/>
</dbReference>
<evidence type="ECO:0000313" key="1">
    <source>
        <dbReference type="EMBL" id="KRG18343.1"/>
    </source>
</evidence>
<proteinExistence type="predicted"/>
<dbReference type="Pfam" id="PF01371">
    <property type="entry name" value="Trp_repressor"/>
    <property type="match status" value="1"/>
</dbReference>
<dbReference type="PANTHER" id="PTHR40080">
    <property type="entry name" value="LMO1763 PROTEIN"/>
    <property type="match status" value="1"/>
</dbReference>
<keyword evidence="3" id="KW-1185">Reference proteome</keyword>